<protein>
    <submittedName>
        <fullName evidence="1">Uncharacterized protein</fullName>
    </submittedName>
</protein>
<evidence type="ECO:0000313" key="2">
    <source>
        <dbReference type="Proteomes" id="UP000075346"/>
    </source>
</evidence>
<dbReference type="AlphaFoldDB" id="A0A151KU28"/>
<accession>A0A151KU28</accession>
<gene>
    <name evidence="1" type="ORF">ATY37_20685</name>
</gene>
<name>A0A151KU28_9VIBR</name>
<reference evidence="2" key="1">
    <citation type="submission" date="2015-12" db="EMBL/GenBank/DDBJ databases">
        <authorList>
            <person name="Shamseldin A."/>
            <person name="Moawad H."/>
            <person name="Abd El-Rahim W.M."/>
            <person name="Sadowsky M.J."/>
        </authorList>
    </citation>
    <scope>NUCLEOTIDE SEQUENCE [LARGE SCALE GENOMIC DNA]</scope>
    <source>
        <strain evidence="2">2538-88</strain>
    </source>
</reference>
<dbReference type="Proteomes" id="UP000075346">
    <property type="component" value="Unassembled WGS sequence"/>
</dbReference>
<dbReference type="EMBL" id="LOBR01000100">
    <property type="protein sequence ID" value="KYN82490.1"/>
    <property type="molecule type" value="Genomic_DNA"/>
</dbReference>
<sequence>MFFLPSAVRSGFSANQHCIINARFELLPQLSFEAVRVSKFGANLLWQFCFRFGFFENVSSKFVDFQSK</sequence>
<comment type="caution">
    <text evidence="1">The sequence shown here is derived from an EMBL/GenBank/DDBJ whole genome shotgun (WGS) entry which is preliminary data.</text>
</comment>
<organism evidence="1 2">
    <name type="scientific">Vibrio cidicii</name>
    <dbReference type="NCBI Taxonomy" id="1763883"/>
    <lineage>
        <taxon>Bacteria</taxon>
        <taxon>Pseudomonadati</taxon>
        <taxon>Pseudomonadota</taxon>
        <taxon>Gammaproteobacteria</taxon>
        <taxon>Vibrionales</taxon>
        <taxon>Vibrionaceae</taxon>
        <taxon>Vibrio</taxon>
    </lineage>
</organism>
<evidence type="ECO:0000313" key="1">
    <source>
        <dbReference type="EMBL" id="KYN82490.1"/>
    </source>
</evidence>
<proteinExistence type="predicted"/>